<dbReference type="SUPFAM" id="SSF50129">
    <property type="entry name" value="GroES-like"/>
    <property type="match status" value="1"/>
</dbReference>
<organism evidence="6 7">
    <name type="scientific">Atribacter laminatus</name>
    <dbReference type="NCBI Taxonomy" id="2847778"/>
    <lineage>
        <taxon>Bacteria</taxon>
        <taxon>Pseudomonadati</taxon>
        <taxon>Atribacterota</taxon>
        <taxon>Atribacteria</taxon>
        <taxon>Atribacterales</taxon>
        <taxon>Atribacteraceae</taxon>
        <taxon>Atribacter</taxon>
    </lineage>
</organism>
<dbReference type="InterPro" id="IPR020843">
    <property type="entry name" value="ER"/>
</dbReference>
<dbReference type="SUPFAM" id="SSF51735">
    <property type="entry name" value="NAD(P)-binding Rossmann-fold domains"/>
    <property type="match status" value="1"/>
</dbReference>
<dbReference type="InterPro" id="IPR050129">
    <property type="entry name" value="Zn_alcohol_dh"/>
</dbReference>
<dbReference type="GO" id="GO:0003939">
    <property type="term" value="F:L-iditol 2-dehydrogenase (NAD+) activity"/>
    <property type="evidence" value="ECO:0007669"/>
    <property type="project" value="UniProtKB-EC"/>
</dbReference>
<dbReference type="InterPro" id="IPR013154">
    <property type="entry name" value="ADH-like_N"/>
</dbReference>
<evidence type="ECO:0000256" key="2">
    <source>
        <dbReference type="ARBA" id="ARBA00022833"/>
    </source>
</evidence>
<evidence type="ECO:0000256" key="1">
    <source>
        <dbReference type="ARBA" id="ARBA00022723"/>
    </source>
</evidence>
<feature type="domain" description="Enoyl reductase (ER)" evidence="5">
    <location>
        <begin position="9"/>
        <end position="341"/>
    </location>
</feature>
<evidence type="ECO:0000313" key="6">
    <source>
        <dbReference type="EMBL" id="QPM68890.1"/>
    </source>
</evidence>
<accession>A0A7T1F3Z1</accession>
<keyword evidence="7" id="KW-1185">Reference proteome</keyword>
<dbReference type="PROSITE" id="PS00059">
    <property type="entry name" value="ADH_ZINC"/>
    <property type="match status" value="1"/>
</dbReference>
<evidence type="ECO:0000313" key="7">
    <source>
        <dbReference type="Proteomes" id="UP000594463"/>
    </source>
</evidence>
<sequence>MKRKVAKLISPKTFIIEQEEIPLLKKDEVLVKINTCGICHTEMSTYLGESVTIIEGLENYRFQKEIPYPVELGHEPSGIVIDVGSEVKNFKIGDRVGGPIDGSFASHVVTIPKKLVKIPDSVKNPEYCLAEPLGCISNMVRSARPEYGDFVAVIGCGTMGLLTLSALKQMPLQGLIAIDLQDSRLEWAKKFGAQITLNPKRDDCEQFIQDLTDNRGVDVAIEITGKLKGLEMASLMIRNASFYGYQGRGRIIASSFYAGDQIMSNTLGYQLMFKSPIVTSVHPWHSLNFMEDVAKGVWGYQNHFLPLDQLVTHKFYLEDLAKGFEAASGENTEYMKGVIILE</sequence>
<dbReference type="InterPro" id="IPR002328">
    <property type="entry name" value="ADH_Zn_CS"/>
</dbReference>
<keyword evidence="3 6" id="KW-0560">Oxidoreductase</keyword>
<protein>
    <submittedName>
        <fullName evidence="6">Sorbitol dehydrogenase</fullName>
        <ecNumber evidence="6">1.1.1.14</ecNumber>
    </submittedName>
</protein>
<dbReference type="EMBL" id="CP065383">
    <property type="protein sequence ID" value="QPM68890.1"/>
    <property type="molecule type" value="Genomic_DNA"/>
</dbReference>
<comment type="cofactor">
    <cofactor evidence="4">
        <name>Zn(2+)</name>
        <dbReference type="ChEBI" id="CHEBI:29105"/>
    </cofactor>
</comment>
<dbReference type="InterPro" id="IPR011032">
    <property type="entry name" value="GroES-like_sf"/>
</dbReference>
<dbReference type="InterPro" id="IPR013149">
    <property type="entry name" value="ADH-like_C"/>
</dbReference>
<evidence type="ECO:0000259" key="5">
    <source>
        <dbReference type="SMART" id="SM00829"/>
    </source>
</evidence>
<proteinExistence type="inferred from homology"/>
<dbReference type="PANTHER" id="PTHR43401">
    <property type="entry name" value="L-THREONINE 3-DEHYDROGENASE"/>
    <property type="match status" value="1"/>
</dbReference>
<dbReference type="Gene3D" id="3.90.180.10">
    <property type="entry name" value="Medium-chain alcohol dehydrogenases, catalytic domain"/>
    <property type="match status" value="2"/>
</dbReference>
<name>A0A7T1F3Z1_ATRLM</name>
<dbReference type="GO" id="GO:0008270">
    <property type="term" value="F:zinc ion binding"/>
    <property type="evidence" value="ECO:0007669"/>
    <property type="project" value="InterPro"/>
</dbReference>
<keyword evidence="1 4" id="KW-0479">Metal-binding</keyword>
<evidence type="ECO:0000256" key="3">
    <source>
        <dbReference type="ARBA" id="ARBA00023002"/>
    </source>
</evidence>
<reference evidence="6 7" key="1">
    <citation type="journal article" date="2021" name="Nat. Commun.">
        <title>Isolation of a member of the candidate phylum Atribacteria reveals a unique cell membrane structure.</title>
        <authorList>
            <person name="Taiki K."/>
            <person name="Nobu M.K."/>
            <person name="Kusada H."/>
            <person name="Meng X.-Y."/>
            <person name="Hosoki N."/>
            <person name="Uematsu K."/>
            <person name="Yoshioka H."/>
            <person name="Kamagata Y."/>
            <person name="Tamaki H."/>
        </authorList>
    </citation>
    <scope>NUCLEOTIDE SEQUENCE [LARGE SCALE GENOMIC DNA]</scope>
    <source>
        <strain evidence="6 7">RT761</strain>
    </source>
</reference>
<dbReference type="SMART" id="SM00829">
    <property type="entry name" value="PKS_ER"/>
    <property type="match status" value="1"/>
</dbReference>
<evidence type="ECO:0000256" key="4">
    <source>
        <dbReference type="RuleBase" id="RU361277"/>
    </source>
</evidence>
<keyword evidence="2 4" id="KW-0862">Zinc</keyword>
<dbReference type="Pfam" id="PF00107">
    <property type="entry name" value="ADH_zinc_N"/>
    <property type="match status" value="1"/>
</dbReference>
<dbReference type="AlphaFoldDB" id="A0A7T1F3Z1"/>
<dbReference type="InterPro" id="IPR036291">
    <property type="entry name" value="NAD(P)-bd_dom_sf"/>
</dbReference>
<dbReference type="KEGG" id="alam:RT761_02117"/>
<dbReference type="Pfam" id="PF08240">
    <property type="entry name" value="ADH_N"/>
    <property type="match status" value="1"/>
</dbReference>
<dbReference type="Proteomes" id="UP000594463">
    <property type="component" value="Chromosome"/>
</dbReference>
<dbReference type="RefSeq" id="WP_218111381.1">
    <property type="nucleotide sequence ID" value="NZ_CP065383.1"/>
</dbReference>
<dbReference type="Gene3D" id="3.40.50.720">
    <property type="entry name" value="NAD(P)-binding Rossmann-like Domain"/>
    <property type="match status" value="1"/>
</dbReference>
<dbReference type="EC" id="1.1.1.14" evidence="6"/>
<dbReference type="PANTHER" id="PTHR43401:SF2">
    <property type="entry name" value="L-THREONINE 3-DEHYDROGENASE"/>
    <property type="match status" value="1"/>
</dbReference>
<comment type="similarity">
    <text evidence="4">Belongs to the zinc-containing alcohol dehydrogenase family.</text>
</comment>
<gene>
    <name evidence="6" type="primary">gutB_6</name>
    <name evidence="6" type="ORF">RT761_02117</name>
</gene>